<dbReference type="EMBL" id="LR134481">
    <property type="protein sequence ID" value="VEI31060.1"/>
    <property type="molecule type" value="Genomic_DNA"/>
</dbReference>
<dbReference type="PANTHER" id="PTHR37909:SF1">
    <property type="entry name" value="S-ADENOSYL-L-METHIONINE-DEPENDENT METHYLTRANSFERASES SUPERFAMILY PROTEIN"/>
    <property type="match status" value="1"/>
</dbReference>
<gene>
    <name evidence="1" type="primary">cpdB_2</name>
    <name evidence="1" type="ORF">NCTC10665_01123</name>
</gene>
<dbReference type="GO" id="GO:0008663">
    <property type="term" value="F:2',3'-cyclic-nucleotide 2'-phosphodiesterase activity"/>
    <property type="evidence" value="ECO:0007669"/>
    <property type="project" value="UniProtKB-EC"/>
</dbReference>
<protein>
    <submittedName>
        <fullName evidence="1">Bifunctional 2',3'-cyclic nucleotide 2'-phosphodiesterase/3'-nucleotidase periplasmic protein</fullName>
        <ecNumber evidence="1">3.1.4.16</ecNumber>
    </submittedName>
</protein>
<dbReference type="Proteomes" id="UP000268879">
    <property type="component" value="Chromosome"/>
</dbReference>
<sequence length="218" mass="25450">MSNNVTKDNLTVNFSTDWFTHNIPSLSYIFEQFTPQRILEIGSFEGRSTHFFTEEMLKYHNEIEIHCIDSWEGGLEHQGKWDMSSVEQSFNENIQTLMIYAKRCRKSLNIIKHKGYSHTKMIELLAKGEAGKFDFIYIDGSHEAPDVLFDAILAHKLVKNNGIIAFDDYLWSPEENGKQNHYHLVKPAVDAYVNIYQQKLHVLQMLPVYQLYIQKLSD</sequence>
<keyword evidence="1" id="KW-0378">Hydrolase</keyword>
<dbReference type="PANTHER" id="PTHR37909">
    <property type="entry name" value="S-ADENOSYL-L-METHIONINE-DEPENDENT METHYLTRANSFERASES SUPERFAMILY PROTEIN"/>
    <property type="match status" value="1"/>
</dbReference>
<dbReference type="SUPFAM" id="SSF53335">
    <property type="entry name" value="S-adenosyl-L-methionine-dependent methyltransferases"/>
    <property type="match status" value="1"/>
</dbReference>
<dbReference type="RefSeq" id="WP_126470777.1">
    <property type="nucleotide sequence ID" value="NZ_LR134481.1"/>
</dbReference>
<name>A0A3S4ZHD8_HAEPA</name>
<reference evidence="1 2" key="1">
    <citation type="submission" date="2018-12" db="EMBL/GenBank/DDBJ databases">
        <authorList>
            <consortium name="Pathogen Informatics"/>
        </authorList>
    </citation>
    <scope>NUCLEOTIDE SEQUENCE [LARGE SCALE GENOMIC DNA]</scope>
    <source>
        <strain evidence="1 2">NCTC10665</strain>
    </source>
</reference>
<accession>A0A3S4ZHD8</accession>
<evidence type="ECO:0000313" key="1">
    <source>
        <dbReference type="EMBL" id="VEI31060.1"/>
    </source>
</evidence>
<organism evidence="1 2">
    <name type="scientific">Haemophilus parainfluenzae</name>
    <dbReference type="NCBI Taxonomy" id="729"/>
    <lineage>
        <taxon>Bacteria</taxon>
        <taxon>Pseudomonadati</taxon>
        <taxon>Pseudomonadota</taxon>
        <taxon>Gammaproteobacteria</taxon>
        <taxon>Pasteurellales</taxon>
        <taxon>Pasteurellaceae</taxon>
        <taxon>Haemophilus</taxon>
    </lineage>
</organism>
<dbReference type="AlphaFoldDB" id="A0A3S4ZHD8"/>
<dbReference type="Gene3D" id="3.40.50.150">
    <property type="entry name" value="Vaccinia Virus protein VP39"/>
    <property type="match status" value="1"/>
</dbReference>
<proteinExistence type="predicted"/>
<dbReference type="Pfam" id="PF13578">
    <property type="entry name" value="Methyltransf_24"/>
    <property type="match status" value="1"/>
</dbReference>
<evidence type="ECO:0000313" key="2">
    <source>
        <dbReference type="Proteomes" id="UP000268879"/>
    </source>
</evidence>
<dbReference type="EC" id="3.1.4.16" evidence="1"/>
<dbReference type="InterPro" id="IPR029063">
    <property type="entry name" value="SAM-dependent_MTases_sf"/>
</dbReference>